<accession>A0A803MQZ1</accession>
<dbReference type="EnsemblPlants" id="AUR62033692-RA">
    <property type="protein sequence ID" value="AUR62033692-RA:cds"/>
    <property type="gene ID" value="AUR62033692"/>
</dbReference>
<dbReference type="AlphaFoldDB" id="A0A803MQZ1"/>
<proteinExistence type="predicted"/>
<dbReference type="InterPro" id="IPR025312">
    <property type="entry name" value="DUF4216"/>
</dbReference>
<dbReference type="InterPro" id="IPR004242">
    <property type="entry name" value="Transposase_21"/>
</dbReference>
<name>A0A803MQZ1_CHEQI</name>
<organism evidence="2 3">
    <name type="scientific">Chenopodium quinoa</name>
    <name type="common">Quinoa</name>
    <dbReference type="NCBI Taxonomy" id="63459"/>
    <lineage>
        <taxon>Eukaryota</taxon>
        <taxon>Viridiplantae</taxon>
        <taxon>Streptophyta</taxon>
        <taxon>Embryophyta</taxon>
        <taxon>Tracheophyta</taxon>
        <taxon>Spermatophyta</taxon>
        <taxon>Magnoliopsida</taxon>
        <taxon>eudicotyledons</taxon>
        <taxon>Gunneridae</taxon>
        <taxon>Pentapetalae</taxon>
        <taxon>Caryophyllales</taxon>
        <taxon>Chenopodiaceae</taxon>
        <taxon>Chenopodioideae</taxon>
        <taxon>Atripliceae</taxon>
        <taxon>Chenopodium</taxon>
    </lineage>
</organism>
<sequence length="292" mass="33396">MDHRCFLPADHKWRHNKSFNGKVETRGPPKKLSGSEILEQVKDLEGMKFGKTTRHDLKHVKIMKHLAPKLIDGKWHMPPVPYTLSKAQKLTVYKFLEDIKVPDGYSSNFSKCINLEMRKIWGLKTHDCHVLLEELLPLAIRGVSSSKVYEVTTLPESEDQVVKDLKTLALGSFRGFQCFGGYLANGFSFHTKDIEKKRKNQNSGVMVKGIAESKNIDYFGVLNDIIMLQYLEGKRVILFRCDWWDVHKISKGVKIDKCGVVSVNTKYIQDIEGIVEDLNENADNEVEMNKGK</sequence>
<feature type="domain" description="DUF4216" evidence="1">
    <location>
        <begin position="227"/>
        <end position="266"/>
    </location>
</feature>
<dbReference type="Proteomes" id="UP000596660">
    <property type="component" value="Unplaced"/>
</dbReference>
<protein>
    <recommendedName>
        <fullName evidence="1">DUF4216 domain-containing protein</fullName>
    </recommendedName>
</protein>
<keyword evidence="3" id="KW-1185">Reference proteome</keyword>
<reference evidence="2" key="1">
    <citation type="journal article" date="2017" name="Nature">
        <title>The genome of Chenopodium quinoa.</title>
        <authorList>
            <person name="Jarvis D.E."/>
            <person name="Ho Y.S."/>
            <person name="Lightfoot D.J."/>
            <person name="Schmoeckel S.M."/>
            <person name="Li B."/>
            <person name="Borm T.J.A."/>
            <person name="Ohyanagi H."/>
            <person name="Mineta K."/>
            <person name="Michell C.T."/>
            <person name="Saber N."/>
            <person name="Kharbatia N.M."/>
            <person name="Rupper R.R."/>
            <person name="Sharp A.R."/>
            <person name="Dally N."/>
            <person name="Boughton B.A."/>
            <person name="Woo Y.H."/>
            <person name="Gao G."/>
            <person name="Schijlen E.G.W.M."/>
            <person name="Guo X."/>
            <person name="Momin A.A."/>
            <person name="Negrao S."/>
            <person name="Al-Babili S."/>
            <person name="Gehring C."/>
            <person name="Roessner U."/>
            <person name="Jung C."/>
            <person name="Murphy K."/>
            <person name="Arold S.T."/>
            <person name="Gojobori T."/>
            <person name="van der Linden C.G."/>
            <person name="van Loo E.N."/>
            <person name="Jellen E.N."/>
            <person name="Maughan P.J."/>
            <person name="Tester M."/>
        </authorList>
    </citation>
    <scope>NUCLEOTIDE SEQUENCE [LARGE SCALE GENOMIC DNA]</scope>
    <source>
        <strain evidence="2">cv. PI 614886</strain>
    </source>
</reference>
<dbReference type="PANTHER" id="PTHR48258">
    <property type="entry name" value="DUF4218 DOMAIN-CONTAINING PROTEIN-RELATED"/>
    <property type="match status" value="1"/>
</dbReference>
<evidence type="ECO:0000259" key="1">
    <source>
        <dbReference type="Pfam" id="PF13952"/>
    </source>
</evidence>
<dbReference type="Pfam" id="PF02992">
    <property type="entry name" value="Transposase_21"/>
    <property type="match status" value="1"/>
</dbReference>
<reference evidence="2" key="2">
    <citation type="submission" date="2021-03" db="UniProtKB">
        <authorList>
            <consortium name="EnsemblPlants"/>
        </authorList>
    </citation>
    <scope>IDENTIFICATION</scope>
</reference>
<dbReference type="Gramene" id="AUR62033692-RA">
    <property type="protein sequence ID" value="AUR62033692-RA:cds"/>
    <property type="gene ID" value="AUR62033692"/>
</dbReference>
<dbReference type="Pfam" id="PF13952">
    <property type="entry name" value="DUF4216"/>
    <property type="match status" value="1"/>
</dbReference>
<dbReference type="PANTHER" id="PTHR48258:SF3">
    <property type="entry name" value="FK506-BINDING PROTEIN 4-LIKE ISOFORM X1"/>
    <property type="match status" value="1"/>
</dbReference>
<evidence type="ECO:0000313" key="3">
    <source>
        <dbReference type="Proteomes" id="UP000596660"/>
    </source>
</evidence>
<evidence type="ECO:0000313" key="2">
    <source>
        <dbReference type="EnsemblPlants" id="AUR62033692-RA:cds"/>
    </source>
</evidence>